<feature type="non-terminal residue" evidence="1">
    <location>
        <position position="115"/>
    </location>
</feature>
<dbReference type="EMBL" id="UINC01165817">
    <property type="protein sequence ID" value="SVD67422.1"/>
    <property type="molecule type" value="Genomic_DNA"/>
</dbReference>
<proteinExistence type="predicted"/>
<organism evidence="1">
    <name type="scientific">marine metagenome</name>
    <dbReference type="NCBI Taxonomy" id="408172"/>
    <lineage>
        <taxon>unclassified sequences</taxon>
        <taxon>metagenomes</taxon>
        <taxon>ecological metagenomes</taxon>
    </lineage>
</organism>
<protein>
    <submittedName>
        <fullName evidence="1">Uncharacterized protein</fullName>
    </submittedName>
</protein>
<evidence type="ECO:0000313" key="1">
    <source>
        <dbReference type="EMBL" id="SVD67422.1"/>
    </source>
</evidence>
<dbReference type="SUPFAM" id="SSF89796">
    <property type="entry name" value="CoA-transferase family III (CaiB/BaiF)"/>
    <property type="match status" value="1"/>
</dbReference>
<gene>
    <name evidence="1" type="ORF">METZ01_LOCUS420276</name>
</gene>
<dbReference type="InterPro" id="IPR023606">
    <property type="entry name" value="CoA-Trfase_III_dom_1_sf"/>
</dbReference>
<dbReference type="Gene3D" id="3.40.50.10540">
    <property type="entry name" value="Crotonobetainyl-coa:carnitine coa-transferase, domain 1"/>
    <property type="match status" value="1"/>
</dbReference>
<dbReference type="InterPro" id="IPR050509">
    <property type="entry name" value="CoA-transferase_III"/>
</dbReference>
<dbReference type="AlphaFoldDB" id="A0A382X8N5"/>
<dbReference type="PANTHER" id="PTHR48228">
    <property type="entry name" value="SUCCINYL-COA--D-CITRAMALATE COA-TRANSFERASE"/>
    <property type="match status" value="1"/>
</dbReference>
<reference evidence="1" key="1">
    <citation type="submission" date="2018-05" db="EMBL/GenBank/DDBJ databases">
        <authorList>
            <person name="Lanie J.A."/>
            <person name="Ng W.-L."/>
            <person name="Kazmierczak K.M."/>
            <person name="Andrzejewski T.M."/>
            <person name="Davidsen T.M."/>
            <person name="Wayne K.J."/>
            <person name="Tettelin H."/>
            <person name="Glass J.I."/>
            <person name="Rusch D."/>
            <person name="Podicherti R."/>
            <person name="Tsui H.-C.T."/>
            <person name="Winkler M.E."/>
        </authorList>
    </citation>
    <scope>NUCLEOTIDE SEQUENCE</scope>
</reference>
<dbReference type="GO" id="GO:0003824">
    <property type="term" value="F:catalytic activity"/>
    <property type="evidence" value="ECO:0007669"/>
    <property type="project" value="InterPro"/>
</dbReference>
<accession>A0A382X8N5</accession>
<sequence length="115" mass="12216">MAPLSGIKIVEMGVMIAVPGTGATLAGFGAEIIKVEDTNRGDELRNYGSSRNGMSGWFANANAGKRSLSVDLNTETGKEILWQLLAEADVFIQGFRAGVMEKLGFGYEAVSSRCP</sequence>
<dbReference type="PANTHER" id="PTHR48228:SF5">
    <property type="entry name" value="ALPHA-METHYLACYL-COA RACEMASE"/>
    <property type="match status" value="1"/>
</dbReference>
<name>A0A382X8N5_9ZZZZ</name>
<dbReference type="InterPro" id="IPR003673">
    <property type="entry name" value="CoA-Trfase_fam_III"/>
</dbReference>
<dbReference type="Pfam" id="PF02515">
    <property type="entry name" value="CoA_transf_3"/>
    <property type="match status" value="1"/>
</dbReference>